<dbReference type="SUPFAM" id="SSF48264">
    <property type="entry name" value="Cytochrome P450"/>
    <property type="match status" value="1"/>
</dbReference>
<name>A0ABZ2PG28_9NOCA</name>
<keyword evidence="6 7" id="KW-0503">Monooxygenase</keyword>
<comment type="similarity">
    <text evidence="1 7">Belongs to the cytochrome P450 family.</text>
</comment>
<dbReference type="PROSITE" id="PS00086">
    <property type="entry name" value="CYTOCHROME_P450"/>
    <property type="match status" value="1"/>
</dbReference>
<dbReference type="PRINTS" id="PR00359">
    <property type="entry name" value="BP450"/>
</dbReference>
<keyword evidence="3 7" id="KW-0479">Metal-binding</keyword>
<dbReference type="Proteomes" id="UP001432000">
    <property type="component" value="Chromosome"/>
</dbReference>
<dbReference type="Gene3D" id="1.10.630.10">
    <property type="entry name" value="Cytochrome P450"/>
    <property type="match status" value="1"/>
</dbReference>
<dbReference type="Pfam" id="PF00067">
    <property type="entry name" value="p450"/>
    <property type="match status" value="1"/>
</dbReference>
<evidence type="ECO:0000256" key="6">
    <source>
        <dbReference type="ARBA" id="ARBA00023033"/>
    </source>
</evidence>
<evidence type="ECO:0000256" key="4">
    <source>
        <dbReference type="ARBA" id="ARBA00023002"/>
    </source>
</evidence>
<gene>
    <name evidence="8" type="ORF">WDS16_22915</name>
</gene>
<evidence type="ECO:0000256" key="7">
    <source>
        <dbReference type="RuleBase" id="RU000461"/>
    </source>
</evidence>
<evidence type="ECO:0000256" key="3">
    <source>
        <dbReference type="ARBA" id="ARBA00022723"/>
    </source>
</evidence>
<keyword evidence="2 7" id="KW-0349">Heme</keyword>
<evidence type="ECO:0000256" key="2">
    <source>
        <dbReference type="ARBA" id="ARBA00022617"/>
    </source>
</evidence>
<dbReference type="InterPro" id="IPR002397">
    <property type="entry name" value="Cyt_P450_B"/>
</dbReference>
<proteinExistence type="inferred from homology"/>
<keyword evidence="9" id="KW-1185">Reference proteome</keyword>
<evidence type="ECO:0000256" key="1">
    <source>
        <dbReference type="ARBA" id="ARBA00010617"/>
    </source>
</evidence>
<evidence type="ECO:0000256" key="5">
    <source>
        <dbReference type="ARBA" id="ARBA00023004"/>
    </source>
</evidence>
<dbReference type="InterPro" id="IPR017972">
    <property type="entry name" value="Cyt_P450_CS"/>
</dbReference>
<dbReference type="CDD" id="cd00302">
    <property type="entry name" value="cytochrome_P450"/>
    <property type="match status" value="1"/>
</dbReference>
<protein>
    <submittedName>
        <fullName evidence="8">Cytochrome P450</fullName>
    </submittedName>
</protein>
<dbReference type="InterPro" id="IPR036396">
    <property type="entry name" value="Cyt_P450_sf"/>
</dbReference>
<sequence>MSLASIVAPFRTVESRQELKLLFLAQPVVPVVLLGVRLFGPIRNLPGLGWVVTDPLLARQIFNDAKHFSIVDHGGAGFWWKQVLGEWVLDLFDGVGHHRIRTAVRDLFTAEFTNLLVERAGGSSFAALSEDLAAGRQVDIVAWSRATIGRVLADLVGMTASDVADTFPDADPSDISGLYRLLSAEGENLANYAMGIGAPDLTDEDMQSSKQVVERITSMVPRAYATAGDDTVLGRLRRSGVSEQHAIGLTALMVVAGTQTTIATVGRMVALLHDSGEQHTLLANPDNVENTVREALRVTSAAAAVGRGVSHDVRIGGKDLKRGDEVKVFLWSINNAIGPFQADRAYVPELRQLWFSGGRHLCIGSTLVNIELARVLGALTASGRPWRIVERKARSRLLVPGYEKLVIELV</sequence>
<accession>A0ABZ2PG28</accession>
<reference evidence="8 9" key="1">
    <citation type="submission" date="2024-03" db="EMBL/GenBank/DDBJ databases">
        <title>Natural products discovery in diverse microorganisms through a two-stage MS feature dereplication strategy.</title>
        <authorList>
            <person name="Zhang R."/>
        </authorList>
    </citation>
    <scope>NUCLEOTIDE SEQUENCE [LARGE SCALE GENOMIC DNA]</scope>
    <source>
        <strain evidence="8 9">18930</strain>
    </source>
</reference>
<dbReference type="PANTHER" id="PTHR46696">
    <property type="entry name" value="P450, PUTATIVE (EUROFUNG)-RELATED"/>
    <property type="match status" value="1"/>
</dbReference>
<evidence type="ECO:0000313" key="9">
    <source>
        <dbReference type="Proteomes" id="UP001432000"/>
    </source>
</evidence>
<dbReference type="RefSeq" id="WP_338887983.1">
    <property type="nucleotide sequence ID" value="NZ_CP147846.1"/>
</dbReference>
<keyword evidence="4 7" id="KW-0560">Oxidoreductase</keyword>
<dbReference type="EMBL" id="CP147846">
    <property type="protein sequence ID" value="WXG68035.1"/>
    <property type="molecule type" value="Genomic_DNA"/>
</dbReference>
<keyword evidence="5 7" id="KW-0408">Iron</keyword>
<organism evidence="8 9">
    <name type="scientific">Rhodococcus sovatensis</name>
    <dbReference type="NCBI Taxonomy" id="1805840"/>
    <lineage>
        <taxon>Bacteria</taxon>
        <taxon>Bacillati</taxon>
        <taxon>Actinomycetota</taxon>
        <taxon>Actinomycetes</taxon>
        <taxon>Mycobacteriales</taxon>
        <taxon>Nocardiaceae</taxon>
        <taxon>Rhodococcus</taxon>
    </lineage>
</organism>
<dbReference type="InterPro" id="IPR001128">
    <property type="entry name" value="Cyt_P450"/>
</dbReference>
<evidence type="ECO:0000313" key="8">
    <source>
        <dbReference type="EMBL" id="WXG68035.1"/>
    </source>
</evidence>
<dbReference type="PANTHER" id="PTHR46696:SF1">
    <property type="entry name" value="CYTOCHROME P450 YJIB-RELATED"/>
    <property type="match status" value="1"/>
</dbReference>